<feature type="transmembrane region" description="Helical" evidence="1">
    <location>
        <begin position="27"/>
        <end position="45"/>
    </location>
</feature>
<gene>
    <name evidence="2" type="primary">Bm8854</name>
    <name evidence="2" type="ORF">BM_BM8854</name>
</gene>
<accession>A0A4E9F8B6</accession>
<protein>
    <submittedName>
        <fullName evidence="2 4">Uncharacterized protein</fullName>
    </submittedName>
</protein>
<dbReference type="AlphaFoldDB" id="A0A4E9F8B6"/>
<evidence type="ECO:0000256" key="1">
    <source>
        <dbReference type="SAM" id="Phobius"/>
    </source>
</evidence>
<dbReference type="KEGG" id="bmy:BM_BM8854"/>
<reference evidence="2" key="2">
    <citation type="submission" date="2019-04" db="EMBL/GenBank/DDBJ databases">
        <authorList>
            <person name="Howe K."/>
            <person name="Paulini M."/>
            <person name="Williams G."/>
        </authorList>
    </citation>
    <scope>NUCLEOTIDE SEQUENCE [LARGE SCALE GENOMIC DNA]</scope>
    <source>
        <strain evidence="2">FR3</strain>
    </source>
</reference>
<dbReference type="RefSeq" id="XP_042934027.1">
    <property type="nucleotide sequence ID" value="XM_043078093.1"/>
</dbReference>
<evidence type="ECO:0000313" key="4">
    <source>
        <dbReference type="WBParaSite" id="Bm8854.1"/>
    </source>
</evidence>
<reference evidence="3" key="1">
    <citation type="journal article" date="2007" name="Science">
        <title>Draft genome of the filarial nematode parasite Brugia malayi.</title>
        <authorList>
            <person name="Ghedin E."/>
            <person name="Wang S."/>
            <person name="Spiro D."/>
            <person name="Caler E."/>
            <person name="Zhao Q."/>
            <person name="Crabtree J."/>
            <person name="Allen J.E."/>
            <person name="Delcher A.L."/>
            <person name="Guiliano D.B."/>
            <person name="Miranda-Saavedra D."/>
            <person name="Angiuoli S.V."/>
            <person name="Creasy T."/>
            <person name="Amedeo P."/>
            <person name="Haas B."/>
            <person name="El-Sayed N.M."/>
            <person name="Wortman J.R."/>
            <person name="Feldblyum T."/>
            <person name="Tallon L."/>
            <person name="Schatz M."/>
            <person name="Shumway M."/>
            <person name="Koo H."/>
            <person name="Salzberg S.L."/>
            <person name="Schobel S."/>
            <person name="Pertea M."/>
            <person name="Pop M."/>
            <person name="White O."/>
            <person name="Barton G.J."/>
            <person name="Carlow C.K."/>
            <person name="Crawford M.J."/>
            <person name="Daub J."/>
            <person name="Dimmic M.W."/>
            <person name="Estes C.F."/>
            <person name="Foster J.M."/>
            <person name="Ganatra M."/>
            <person name="Gregory W.F."/>
            <person name="Johnson N.M."/>
            <person name="Jin J."/>
            <person name="Komuniecki R."/>
            <person name="Korf I."/>
            <person name="Kumar S."/>
            <person name="Laney S."/>
            <person name="Li B.W."/>
            <person name="Li W."/>
            <person name="Lindblom T.H."/>
            <person name="Lustigman S."/>
            <person name="Ma D."/>
            <person name="Maina C.V."/>
            <person name="Martin D.M."/>
            <person name="McCarter J.P."/>
            <person name="McReynolds L."/>
            <person name="Mitreva M."/>
            <person name="Nutman T.B."/>
            <person name="Parkinson J."/>
            <person name="Peregrin-Alvarez J.M."/>
            <person name="Poole C."/>
            <person name="Ren Q."/>
            <person name="Saunders L."/>
            <person name="Sluder A.E."/>
            <person name="Smith K."/>
            <person name="Stanke M."/>
            <person name="Unnasch T.R."/>
            <person name="Ware J."/>
            <person name="Wei A.D."/>
            <person name="Weil G."/>
            <person name="Williams D.J."/>
            <person name="Zhang Y."/>
            <person name="Williams S.A."/>
            <person name="Fraser-Liggett C."/>
            <person name="Slatko B."/>
            <person name="Blaxter M.L."/>
            <person name="Scott A.L."/>
        </authorList>
    </citation>
    <scope>NUCLEOTIDE SEQUENCE</scope>
    <source>
        <strain evidence="3">FR3</strain>
    </source>
</reference>
<sequence length="100" mass="11313">MVVVKSSCGTDVVPSAVAKLTVVPALAWYRIFMYGTKLTWALAWYRIFMVLDFPRGFDKKVQKSPFHHFIAVSEVPSMLVELSCGTSSMVTARFLQYSDR</sequence>
<dbReference type="OrthoDB" id="10550374at2759"/>
<keyword evidence="1" id="KW-1133">Transmembrane helix</keyword>
<dbReference type="GeneID" id="66060336"/>
<evidence type="ECO:0000313" key="2">
    <source>
        <dbReference type="EMBL" id="VIO93056.1"/>
    </source>
</evidence>
<dbReference type="WBParaSite" id="Bm8854.1">
    <property type="protein sequence ID" value="Bm8854.1"/>
    <property type="gene ID" value="WBGene00229115"/>
</dbReference>
<dbReference type="EMBL" id="CAAKNF010000193">
    <property type="protein sequence ID" value="VIO93056.1"/>
    <property type="molecule type" value="Genomic_DNA"/>
</dbReference>
<keyword evidence="1" id="KW-0812">Transmembrane</keyword>
<proteinExistence type="predicted"/>
<organism evidence="2">
    <name type="scientific">Brugia malayi</name>
    <name type="common">Filarial nematode worm</name>
    <dbReference type="NCBI Taxonomy" id="6279"/>
    <lineage>
        <taxon>Eukaryota</taxon>
        <taxon>Metazoa</taxon>
        <taxon>Ecdysozoa</taxon>
        <taxon>Nematoda</taxon>
        <taxon>Chromadorea</taxon>
        <taxon>Rhabditida</taxon>
        <taxon>Spirurina</taxon>
        <taxon>Spiruromorpha</taxon>
        <taxon>Filarioidea</taxon>
        <taxon>Onchocercidae</taxon>
        <taxon>Brugia</taxon>
    </lineage>
</organism>
<name>A0A4E9F8B6_BRUMA</name>
<accession>A0A8L7TL70</accession>
<reference evidence="4" key="3">
    <citation type="submission" date="2022-04" db="UniProtKB">
        <authorList>
            <consortium name="WormBaseParasite"/>
        </authorList>
    </citation>
    <scope>IDENTIFICATION</scope>
</reference>
<keyword evidence="1" id="KW-0472">Membrane</keyword>
<keyword evidence="3" id="KW-1185">Reference proteome</keyword>
<dbReference type="CTD" id="66060336"/>
<evidence type="ECO:0000313" key="3">
    <source>
        <dbReference type="Proteomes" id="UP000006672"/>
    </source>
</evidence>
<dbReference type="Proteomes" id="UP000006672">
    <property type="component" value="Unassembled WGS sequence"/>
</dbReference>